<dbReference type="CDD" id="cd23794">
    <property type="entry name" value="UBCc_UBE2F_UBE2M"/>
    <property type="match status" value="1"/>
</dbReference>
<sequence length="182" mass="20953">MITLTRKLKKESDVTPGATTEVPKRVSVRDKLLIKEVQEMEQTLPITCRVKFENADLLHDFQLVVTPDEGYWCGGRFSFHILITEDYNMAPPTVKCLTKLWHPNISEDGDICLSLLRQNSIDGMGWAPTRKLKDVVWGLNSLFTDLLNFDDPLNIEAAELYTKDKDAFRSKVREYVTKYAKR</sequence>
<comment type="pathway">
    <text evidence="1">Protein modification; protein neddylation.</text>
</comment>
<organism evidence="11 12">
    <name type="scientific">Gryllus longicercus</name>
    <dbReference type="NCBI Taxonomy" id="2509291"/>
    <lineage>
        <taxon>Eukaryota</taxon>
        <taxon>Metazoa</taxon>
        <taxon>Ecdysozoa</taxon>
        <taxon>Arthropoda</taxon>
        <taxon>Hexapoda</taxon>
        <taxon>Insecta</taxon>
        <taxon>Pterygota</taxon>
        <taxon>Neoptera</taxon>
        <taxon>Polyneoptera</taxon>
        <taxon>Orthoptera</taxon>
        <taxon>Ensifera</taxon>
        <taxon>Gryllidea</taxon>
        <taxon>Grylloidea</taxon>
        <taxon>Gryllidae</taxon>
        <taxon>Gryllinae</taxon>
        <taxon>Gryllus</taxon>
    </lineage>
</organism>
<evidence type="ECO:0000256" key="9">
    <source>
        <dbReference type="RuleBase" id="RU362109"/>
    </source>
</evidence>
<feature type="active site" description="Glycyl thioester intermediate" evidence="8">
    <location>
        <position position="112"/>
    </location>
</feature>
<evidence type="ECO:0000256" key="4">
    <source>
        <dbReference type="ARBA" id="ARBA00022786"/>
    </source>
</evidence>
<evidence type="ECO:0000259" key="10">
    <source>
        <dbReference type="PROSITE" id="PS50127"/>
    </source>
</evidence>
<keyword evidence="4 9" id="KW-0833">Ubl conjugation pathway</keyword>
<comment type="caution">
    <text evidence="11">The sequence shown here is derived from an EMBL/GenBank/DDBJ whole genome shotgun (WGS) entry which is preliminary data.</text>
</comment>
<keyword evidence="12" id="KW-1185">Reference proteome</keyword>
<evidence type="ECO:0000256" key="3">
    <source>
        <dbReference type="ARBA" id="ARBA00022741"/>
    </source>
</evidence>
<dbReference type="Pfam" id="PF00179">
    <property type="entry name" value="UQ_con"/>
    <property type="match status" value="1"/>
</dbReference>
<dbReference type="FunFam" id="3.10.110.10:FF:000033">
    <property type="entry name" value="NEDD8-conjugating enzyme UBE2F"/>
    <property type="match status" value="1"/>
</dbReference>
<evidence type="ECO:0000256" key="6">
    <source>
        <dbReference type="ARBA" id="ARBA00043698"/>
    </source>
</evidence>
<evidence type="ECO:0000313" key="11">
    <source>
        <dbReference type="EMBL" id="KAK7789900.1"/>
    </source>
</evidence>
<dbReference type="InterPro" id="IPR016135">
    <property type="entry name" value="UBQ-conjugating_enzyme/RWD"/>
</dbReference>
<dbReference type="InterPro" id="IPR000608">
    <property type="entry name" value="UBC"/>
</dbReference>
<dbReference type="Proteomes" id="UP001378592">
    <property type="component" value="Unassembled WGS sequence"/>
</dbReference>
<keyword evidence="3 9" id="KW-0547">Nucleotide-binding</keyword>
<accession>A0AAN9V3T0</accession>
<evidence type="ECO:0000313" key="12">
    <source>
        <dbReference type="Proteomes" id="UP001378592"/>
    </source>
</evidence>
<dbReference type="GO" id="GO:0005524">
    <property type="term" value="F:ATP binding"/>
    <property type="evidence" value="ECO:0007669"/>
    <property type="project" value="UniProtKB-UniRule"/>
</dbReference>
<dbReference type="GO" id="GO:0061654">
    <property type="term" value="F:NEDD8 conjugating enzyme activity"/>
    <property type="evidence" value="ECO:0007669"/>
    <property type="project" value="UniProtKB-EC"/>
</dbReference>
<protein>
    <recommendedName>
        <fullName evidence="7">E2 NEDD8-conjugating enzyme</fullName>
        <ecNumber evidence="7">2.3.2.34</ecNumber>
    </recommendedName>
</protein>
<keyword evidence="2" id="KW-0808">Transferase</keyword>
<comment type="catalytic activity">
    <reaction evidence="6">
        <text>[E1 NEDD8-activating enzyme]-S-[NEDD8 protein]-yl-L-cysteine + [E2 NEDD8-conjugating enzyme]-L-cysteine = [E1 NEDD8-activating enzyme]-L-cysteine + [E2 NEDD8-conjugating enzyme]-S-[NEDD8-protein]-yl-L-cysteine.</text>
        <dbReference type="EC" id="2.3.2.34"/>
    </reaction>
</comment>
<dbReference type="AlphaFoldDB" id="A0AAN9V3T0"/>
<evidence type="ECO:0000256" key="1">
    <source>
        <dbReference type="ARBA" id="ARBA00005032"/>
    </source>
</evidence>
<name>A0AAN9V3T0_9ORTH</name>
<proteinExistence type="inferred from homology"/>
<dbReference type="GO" id="GO:0045116">
    <property type="term" value="P:protein neddylation"/>
    <property type="evidence" value="ECO:0007669"/>
    <property type="project" value="UniProtKB-ARBA"/>
</dbReference>
<dbReference type="EC" id="2.3.2.34" evidence="7"/>
<reference evidence="11 12" key="1">
    <citation type="submission" date="2024-03" db="EMBL/GenBank/DDBJ databases">
        <title>The genome assembly and annotation of the cricket Gryllus longicercus Weissman &amp; Gray.</title>
        <authorList>
            <person name="Szrajer S."/>
            <person name="Gray D."/>
            <person name="Ylla G."/>
        </authorList>
    </citation>
    <scope>NUCLEOTIDE SEQUENCE [LARGE SCALE GENOMIC DNA]</scope>
    <source>
        <strain evidence="11">DAG 2021-001</strain>
        <tissue evidence="11">Whole body minus gut</tissue>
    </source>
</reference>
<dbReference type="PROSITE" id="PS00183">
    <property type="entry name" value="UBC_1"/>
    <property type="match status" value="1"/>
</dbReference>
<evidence type="ECO:0000256" key="7">
    <source>
        <dbReference type="ARBA" id="ARBA00044047"/>
    </source>
</evidence>
<dbReference type="InterPro" id="IPR023313">
    <property type="entry name" value="UBQ-conjugating_AS"/>
</dbReference>
<evidence type="ECO:0000256" key="8">
    <source>
        <dbReference type="PROSITE-ProRule" id="PRU10133"/>
    </source>
</evidence>
<gene>
    <name evidence="11" type="ORF">R5R35_008330</name>
</gene>
<dbReference type="InterPro" id="IPR050113">
    <property type="entry name" value="Ub_conjugating_enzyme"/>
</dbReference>
<dbReference type="EMBL" id="JAZDUA010000694">
    <property type="protein sequence ID" value="KAK7789900.1"/>
    <property type="molecule type" value="Genomic_DNA"/>
</dbReference>
<evidence type="ECO:0000256" key="2">
    <source>
        <dbReference type="ARBA" id="ARBA00022679"/>
    </source>
</evidence>
<dbReference type="PANTHER" id="PTHR24067">
    <property type="entry name" value="UBIQUITIN-CONJUGATING ENZYME E2"/>
    <property type="match status" value="1"/>
</dbReference>
<feature type="domain" description="UBC core" evidence="10">
    <location>
        <begin position="28"/>
        <end position="181"/>
    </location>
</feature>
<keyword evidence="5 9" id="KW-0067">ATP-binding</keyword>
<evidence type="ECO:0000256" key="5">
    <source>
        <dbReference type="ARBA" id="ARBA00022840"/>
    </source>
</evidence>
<dbReference type="Gene3D" id="3.10.110.10">
    <property type="entry name" value="Ubiquitin Conjugating Enzyme"/>
    <property type="match status" value="1"/>
</dbReference>
<dbReference type="SMART" id="SM00212">
    <property type="entry name" value="UBCc"/>
    <property type="match status" value="1"/>
</dbReference>
<comment type="similarity">
    <text evidence="9">Belongs to the ubiquitin-conjugating enzyme family.</text>
</comment>
<dbReference type="SUPFAM" id="SSF54495">
    <property type="entry name" value="UBC-like"/>
    <property type="match status" value="1"/>
</dbReference>
<dbReference type="PROSITE" id="PS50127">
    <property type="entry name" value="UBC_2"/>
    <property type="match status" value="1"/>
</dbReference>